<evidence type="ECO:0000256" key="4">
    <source>
        <dbReference type="ARBA" id="ARBA00023004"/>
    </source>
</evidence>
<keyword evidence="9" id="KW-1185">Reference proteome</keyword>
<keyword evidence="5" id="KW-0411">Iron-sulfur</keyword>
<dbReference type="InterPro" id="IPR023984">
    <property type="entry name" value="rSAM_ocin_1"/>
</dbReference>
<dbReference type="InterPro" id="IPR007197">
    <property type="entry name" value="rSAM"/>
</dbReference>
<organism evidence="8 9">
    <name type="scientific">Stigmatella ashevillensis</name>
    <dbReference type="NCBI Taxonomy" id="2995309"/>
    <lineage>
        <taxon>Bacteria</taxon>
        <taxon>Pseudomonadati</taxon>
        <taxon>Myxococcota</taxon>
        <taxon>Myxococcia</taxon>
        <taxon>Myxococcales</taxon>
        <taxon>Cystobacterineae</taxon>
        <taxon>Archangiaceae</taxon>
        <taxon>Stigmatella</taxon>
    </lineage>
</organism>
<proteinExistence type="predicted"/>
<keyword evidence="3" id="KW-0479">Metal-binding</keyword>
<evidence type="ECO:0000256" key="3">
    <source>
        <dbReference type="ARBA" id="ARBA00022723"/>
    </source>
</evidence>
<feature type="domain" description="Radical SAM core" evidence="7">
    <location>
        <begin position="279"/>
        <end position="492"/>
    </location>
</feature>
<dbReference type="InterPro" id="IPR051198">
    <property type="entry name" value="BchE-like"/>
</dbReference>
<dbReference type="SFLD" id="SFLDF00324">
    <property type="entry name" value="bacteriocin_maturation"/>
    <property type="match status" value="1"/>
</dbReference>
<evidence type="ECO:0000256" key="1">
    <source>
        <dbReference type="ARBA" id="ARBA00001966"/>
    </source>
</evidence>
<name>A0ABT5D7C9_9BACT</name>
<reference evidence="8 9" key="1">
    <citation type="submission" date="2022-11" db="EMBL/GenBank/DDBJ databases">
        <title>Minimal conservation of predation-associated metabolite biosynthetic gene clusters underscores biosynthetic potential of Myxococcota including descriptions for ten novel species: Archangium lansinium sp. nov., Myxococcus landrumus sp. nov., Nannocystis bai.</title>
        <authorList>
            <person name="Ahearne A."/>
            <person name="Stevens C."/>
            <person name="Dowd S."/>
        </authorList>
    </citation>
    <scope>NUCLEOTIDE SEQUENCE [LARGE SCALE GENOMIC DNA]</scope>
    <source>
        <strain evidence="8 9">NCWAL01</strain>
    </source>
</reference>
<dbReference type="InterPro" id="IPR006158">
    <property type="entry name" value="Cobalamin-bd"/>
</dbReference>
<accession>A0ABT5D7C9</accession>
<dbReference type="Gene3D" id="3.80.30.20">
    <property type="entry name" value="tm_1862 like domain"/>
    <property type="match status" value="1"/>
</dbReference>
<dbReference type="InterPro" id="IPR006638">
    <property type="entry name" value="Elp3/MiaA/NifB-like_rSAM"/>
</dbReference>
<dbReference type="Pfam" id="PF04055">
    <property type="entry name" value="Radical_SAM"/>
    <property type="match status" value="1"/>
</dbReference>
<dbReference type="PROSITE" id="PS51918">
    <property type="entry name" value="RADICAL_SAM"/>
    <property type="match status" value="1"/>
</dbReference>
<dbReference type="InterPro" id="IPR058240">
    <property type="entry name" value="rSAM_sf"/>
</dbReference>
<dbReference type="Gene3D" id="3.40.50.280">
    <property type="entry name" value="Cobalamin-binding domain"/>
    <property type="match status" value="1"/>
</dbReference>
<keyword evidence="4" id="KW-0408">Iron</keyword>
<dbReference type="RefSeq" id="WP_272135735.1">
    <property type="nucleotide sequence ID" value="NZ_JAQNDM010000002.1"/>
</dbReference>
<evidence type="ECO:0000259" key="7">
    <source>
        <dbReference type="PROSITE" id="PS51918"/>
    </source>
</evidence>
<sequence length="673" mass="76011">MSSDSVQVRFVVAPFLPEHQPALGVSTLVSVLQKEGIKANVQYLNVQFMRQIGWELYYYLSYATPPEILAGEMAFLPASPDLLLGEMVFAPALWGEGASNWEEYADLLTPLLEVKQHTEGATSGGARREQALHWGKARELIRALREDSPRIVRQWAQELLRDKPRVIGFTSTFQQNVASLALAKELRRLVPREELTIIMGGANCEADMGKAISDNFPFLDHVVSGEGEGVILDLVRGVLNPGTNRPQPRYVAAPQIENMDSLPMPDFDHYFEAIKDMPMAKRANLTAESSRGCWWGAKAHCTFCGLNGSGLAYRSKDAGKFVHELRTLAQRYGFNFFMMADNILDLKYIKSVFPALIEQGDEITMFYETKSNLRKEQLELMVAGGVTELQPGIESLSTPVLALMDKGTTRLQNIQLIKWCEEFAINVNWNILFGFPDEPPEEYADMARLMPSLFHLPPPGGCGRIRLDRFAPYWKSPEKYKLVNVRQKWSYDYVYAMLPPEQRRRIAYYFDYDYEDAREPHLYLRDTLQRTEQWRDGYSRGVTLEFQLDGEAPCVLDTRDGTSKKVPLTADGLQILKILDSIQSSKGVFSKLNEGRTEGAMTEAAFEAQLTEFLERGWVIREGAKYLGLVLDRNERQRIIDLKMAAQLGTIDWSRLGAVPAGRPTPAQAGSPH</sequence>
<dbReference type="PANTHER" id="PTHR43409">
    <property type="entry name" value="ANAEROBIC MAGNESIUM-PROTOPORPHYRIN IX MONOMETHYL ESTER CYCLASE-RELATED"/>
    <property type="match status" value="1"/>
</dbReference>
<dbReference type="Proteomes" id="UP001221838">
    <property type="component" value="Unassembled WGS sequence"/>
</dbReference>
<comment type="cofactor">
    <cofactor evidence="1">
        <name>[4Fe-4S] cluster</name>
        <dbReference type="ChEBI" id="CHEBI:49883"/>
    </cofactor>
</comment>
<evidence type="ECO:0000313" key="9">
    <source>
        <dbReference type="Proteomes" id="UP001221838"/>
    </source>
</evidence>
<keyword evidence="2" id="KW-0949">S-adenosyl-L-methionine</keyword>
<dbReference type="SFLD" id="SFLDG01082">
    <property type="entry name" value="B12-binding_domain_containing"/>
    <property type="match status" value="1"/>
</dbReference>
<gene>
    <name evidence="8" type="ORF">POL68_06770</name>
</gene>
<dbReference type="SMART" id="SM00729">
    <property type="entry name" value="Elp3"/>
    <property type="match status" value="1"/>
</dbReference>
<dbReference type="PANTHER" id="PTHR43409:SF7">
    <property type="entry name" value="BLL1977 PROTEIN"/>
    <property type="match status" value="1"/>
</dbReference>
<dbReference type="EMBL" id="JAQNDM010000002">
    <property type="protein sequence ID" value="MDC0708167.1"/>
    <property type="molecule type" value="Genomic_DNA"/>
</dbReference>
<evidence type="ECO:0000256" key="2">
    <source>
        <dbReference type="ARBA" id="ARBA00022691"/>
    </source>
</evidence>
<feature type="domain" description="B12-binding" evidence="6">
    <location>
        <begin position="147"/>
        <end position="245"/>
    </location>
</feature>
<evidence type="ECO:0000259" key="6">
    <source>
        <dbReference type="PROSITE" id="PS51332"/>
    </source>
</evidence>
<dbReference type="PROSITE" id="PS51332">
    <property type="entry name" value="B12_BINDING"/>
    <property type="match status" value="1"/>
</dbReference>
<comment type="caution">
    <text evidence="8">The sequence shown here is derived from an EMBL/GenBank/DDBJ whole genome shotgun (WGS) entry which is preliminary data.</text>
</comment>
<evidence type="ECO:0000313" key="8">
    <source>
        <dbReference type="EMBL" id="MDC0708167.1"/>
    </source>
</evidence>
<protein>
    <submittedName>
        <fullName evidence="8">RiPP maturation radical SAM C-methyltransferase</fullName>
    </submittedName>
</protein>
<dbReference type="SUPFAM" id="SSF102114">
    <property type="entry name" value="Radical SAM enzymes"/>
    <property type="match status" value="1"/>
</dbReference>
<dbReference type="InterPro" id="IPR023404">
    <property type="entry name" value="rSAM_horseshoe"/>
</dbReference>
<dbReference type="NCBIfam" id="TIGR03975">
    <property type="entry name" value="rSAM_ocin_1"/>
    <property type="match status" value="1"/>
</dbReference>
<dbReference type="SFLD" id="SFLDS00029">
    <property type="entry name" value="Radical_SAM"/>
    <property type="match status" value="1"/>
</dbReference>
<evidence type="ECO:0000256" key="5">
    <source>
        <dbReference type="ARBA" id="ARBA00023014"/>
    </source>
</evidence>